<feature type="region of interest" description="Disordered" evidence="1">
    <location>
        <begin position="53"/>
        <end position="73"/>
    </location>
</feature>
<name>X1NSN1_9ZZZZ</name>
<dbReference type="EMBL" id="BARV01018004">
    <property type="protein sequence ID" value="GAI29810.1"/>
    <property type="molecule type" value="Genomic_DNA"/>
</dbReference>
<proteinExistence type="predicted"/>
<sequence>MLAVPLADKSEVTVSVASNPDTVTITLADTAITPGSYTYSSLTVDQQGRLTAASSGAAPGTMSSWNLSGDGGTPQVIADGDTVDIAGGTAITTTTSATDTLTVDLDDTVVTPGSYTYSSLTVDQQGRLTAASSGASPGTMDDFIISDGSTTQTIADNDTLLFTASTGITAIVSAPDTLTITNTLPFNSLSLAGDSGPIQTITDGNTITVAGGTALSSVASATDTITLNLDNTAVVAATYGSATNVGV</sequence>
<reference evidence="2" key="1">
    <citation type="journal article" date="2014" name="Front. Microbiol.">
        <title>High frequency of phylogenetically diverse reductive dehalogenase-homologous genes in deep subseafloor sedimentary metagenomes.</title>
        <authorList>
            <person name="Kawai M."/>
            <person name="Futagami T."/>
            <person name="Toyoda A."/>
            <person name="Takaki Y."/>
            <person name="Nishi S."/>
            <person name="Hori S."/>
            <person name="Arai W."/>
            <person name="Tsubouchi T."/>
            <person name="Morono Y."/>
            <person name="Uchiyama I."/>
            <person name="Ito T."/>
            <person name="Fujiyama A."/>
            <person name="Inagaki F."/>
            <person name="Takami H."/>
        </authorList>
    </citation>
    <scope>NUCLEOTIDE SEQUENCE</scope>
    <source>
        <strain evidence="2">Expedition CK06-06</strain>
    </source>
</reference>
<comment type="caution">
    <text evidence="2">The sequence shown here is derived from an EMBL/GenBank/DDBJ whole genome shotgun (WGS) entry which is preliminary data.</text>
</comment>
<evidence type="ECO:0000256" key="1">
    <source>
        <dbReference type="SAM" id="MobiDB-lite"/>
    </source>
</evidence>
<feature type="non-terminal residue" evidence="2">
    <location>
        <position position="247"/>
    </location>
</feature>
<gene>
    <name evidence="2" type="ORF">S06H3_30561</name>
</gene>
<accession>X1NSN1</accession>
<dbReference type="AlphaFoldDB" id="X1NSN1"/>
<organism evidence="2">
    <name type="scientific">marine sediment metagenome</name>
    <dbReference type="NCBI Taxonomy" id="412755"/>
    <lineage>
        <taxon>unclassified sequences</taxon>
        <taxon>metagenomes</taxon>
        <taxon>ecological metagenomes</taxon>
    </lineage>
</organism>
<dbReference type="Gene3D" id="6.20.50.100">
    <property type="match status" value="1"/>
</dbReference>
<protein>
    <submittedName>
        <fullName evidence="2">Uncharacterized protein</fullName>
    </submittedName>
</protein>
<evidence type="ECO:0000313" key="2">
    <source>
        <dbReference type="EMBL" id="GAI29810.1"/>
    </source>
</evidence>